<evidence type="ECO:0000313" key="1">
    <source>
        <dbReference type="EMBL" id="JAH89261.1"/>
    </source>
</evidence>
<name>A0A0E9WG60_ANGAN</name>
<proteinExistence type="predicted"/>
<protein>
    <submittedName>
        <fullName evidence="1">Uncharacterized protein</fullName>
    </submittedName>
</protein>
<accession>A0A0E9WG60</accession>
<organism evidence="1">
    <name type="scientific">Anguilla anguilla</name>
    <name type="common">European freshwater eel</name>
    <name type="synonym">Muraena anguilla</name>
    <dbReference type="NCBI Taxonomy" id="7936"/>
    <lineage>
        <taxon>Eukaryota</taxon>
        <taxon>Metazoa</taxon>
        <taxon>Chordata</taxon>
        <taxon>Craniata</taxon>
        <taxon>Vertebrata</taxon>
        <taxon>Euteleostomi</taxon>
        <taxon>Actinopterygii</taxon>
        <taxon>Neopterygii</taxon>
        <taxon>Teleostei</taxon>
        <taxon>Anguilliformes</taxon>
        <taxon>Anguillidae</taxon>
        <taxon>Anguilla</taxon>
    </lineage>
</organism>
<reference evidence="1" key="1">
    <citation type="submission" date="2014-11" db="EMBL/GenBank/DDBJ databases">
        <authorList>
            <person name="Amaro Gonzalez C."/>
        </authorList>
    </citation>
    <scope>NUCLEOTIDE SEQUENCE</scope>
</reference>
<dbReference type="AlphaFoldDB" id="A0A0E9WG60"/>
<sequence>MICQHDLSMSQWWCLCSGEILTFTFTFQSRWRLHCKPPQAFLFGLRMHVSLKSG</sequence>
<reference evidence="1" key="2">
    <citation type="journal article" date="2015" name="Fish Shellfish Immunol.">
        <title>Early steps in the European eel (Anguilla anguilla)-Vibrio vulnificus interaction in the gills: Role of the RtxA13 toxin.</title>
        <authorList>
            <person name="Callol A."/>
            <person name="Pajuelo D."/>
            <person name="Ebbesson L."/>
            <person name="Teles M."/>
            <person name="MacKenzie S."/>
            <person name="Amaro C."/>
        </authorList>
    </citation>
    <scope>NUCLEOTIDE SEQUENCE</scope>
</reference>
<dbReference type="EMBL" id="GBXM01019316">
    <property type="protein sequence ID" value="JAH89261.1"/>
    <property type="molecule type" value="Transcribed_RNA"/>
</dbReference>